<feature type="domain" description="B box-type" evidence="10">
    <location>
        <begin position="749"/>
        <end position="792"/>
    </location>
</feature>
<dbReference type="SMART" id="SM00184">
    <property type="entry name" value="RING"/>
    <property type="match status" value="2"/>
</dbReference>
<dbReference type="InterPro" id="IPR027370">
    <property type="entry name" value="Znf-RING_euk"/>
</dbReference>
<dbReference type="InterPro" id="IPR011042">
    <property type="entry name" value="6-blade_b-propeller_TolB-like"/>
</dbReference>
<dbReference type="SUPFAM" id="SSF101898">
    <property type="entry name" value="NHL repeat"/>
    <property type="match status" value="1"/>
</dbReference>
<dbReference type="InterPro" id="IPR001841">
    <property type="entry name" value="Znf_RING"/>
</dbReference>
<dbReference type="PANTHER" id="PTHR25462:SF296">
    <property type="entry name" value="MEIOTIC P26, ISOFORM F"/>
    <property type="match status" value="1"/>
</dbReference>
<dbReference type="PROSITE" id="PS51125">
    <property type="entry name" value="NHL"/>
    <property type="match status" value="3"/>
</dbReference>
<evidence type="ECO:0000256" key="3">
    <source>
        <dbReference type="ARBA" id="ARBA00022737"/>
    </source>
</evidence>
<feature type="domain" description="B box-type" evidence="10">
    <location>
        <begin position="689"/>
        <end position="736"/>
    </location>
</feature>
<gene>
    <name evidence="11" type="ORF">PLOB_00039268</name>
</gene>
<dbReference type="EMBL" id="CALNXK010000006">
    <property type="protein sequence ID" value="CAH3038524.1"/>
    <property type="molecule type" value="Genomic_DNA"/>
</dbReference>
<reference evidence="11 12" key="1">
    <citation type="submission" date="2022-05" db="EMBL/GenBank/DDBJ databases">
        <authorList>
            <consortium name="Genoscope - CEA"/>
            <person name="William W."/>
        </authorList>
    </citation>
    <scope>NUCLEOTIDE SEQUENCE [LARGE SCALE GENOMIC DNA]</scope>
</reference>
<feature type="repeat" description="NHL" evidence="7">
    <location>
        <begin position="231"/>
        <end position="274"/>
    </location>
</feature>
<feature type="repeat" description="NHL" evidence="7">
    <location>
        <begin position="367"/>
        <end position="410"/>
    </location>
</feature>
<proteinExistence type="predicted"/>
<keyword evidence="1" id="KW-0597">Phosphoprotein</keyword>
<dbReference type="SMART" id="SM00336">
    <property type="entry name" value="BBOX"/>
    <property type="match status" value="3"/>
</dbReference>
<feature type="coiled-coil region" evidence="8">
    <location>
        <begin position="804"/>
        <end position="841"/>
    </location>
</feature>
<evidence type="ECO:0000313" key="11">
    <source>
        <dbReference type="EMBL" id="CAH3038524.1"/>
    </source>
</evidence>
<evidence type="ECO:0000256" key="6">
    <source>
        <dbReference type="PROSITE-ProRule" id="PRU00024"/>
    </source>
</evidence>
<evidence type="ECO:0000256" key="1">
    <source>
        <dbReference type="ARBA" id="ARBA00022553"/>
    </source>
</evidence>
<dbReference type="PROSITE" id="PS50089">
    <property type="entry name" value="ZF_RING_2"/>
    <property type="match status" value="2"/>
</dbReference>
<sequence length="882" mass="99294">MDINTLLGNLLDEVSCSVCMCTFTDPKQLPCLHSFCLHCLNGIQRTSGVHGKITCPECRRQFHIAGSGKPSELPTNFRINSLLDVLAIKECSIANVKCGNCNKRNTQTLYCFQCCSFWCDECVLAHNIIRTNKEHRTLALKDFQDQDIEAVLKRPAFCKESNKVIAAIKGANVHDSPLETQIQTRRFRSVLSFGQNGESVGMLKGPYGVAVNDRDEIAVTDYGNHGDGTHLRSFGRSGKNNGEFQGPRGIAFDSLGNIVLADSKNHGVQVFDRNGNFLSKFGEQESHDNQLKYPEGLSINGNGDIVVADRDNKLIKRFSSSRNYLRKFGGAGSLVTPNHCIQHGQYFIVSDDGDHSIKTFDLEGKFISKFGKKGNKDGEFNWPLGLSVNKEGLLMVCDSENHTVQVFELSGKFVTKFGSKGSGRGELKHPFSTAILSDGRIVVFHYYIFRSLISTVHVSGGNPFCAIILFRHFDILCSIFRYIFESVFLKWVNCYLFNSEDRLIGSQFFNNKAYFYLALLSQFDISRLNLCPTFSMDLKTLLDNLYDEVSCSVCMFPFWSILGDKTKLHCSFSKPFPKSSTIRPKFLKSNLVSDLSMDIKTLLDNLHDEISCSVCKCAFTDPKQLPCLHSFCLHCLNGIQRTSGVHAKITCPECKRQFQIPGSGNPSELPTNFRINNLLEVLAIKECNTTNVKCGNCDKRSAQTLYCFQCCSFWCEECILGHNMIRINKEHRTLALKDFQDQDIEAVLKRPAFCQKKRHEKEELKFFCKDCKVAICNTCAVTLHEGHGKMLLEEAAEECKTQIKSMTQSLIEKAQEKRKELEQLNQKSAEIKMQAAYLKSQVQTNVDQVIAIIEAWKQDVFNAVDFQAKNITGISLTEKRPS</sequence>
<dbReference type="InterPro" id="IPR047153">
    <property type="entry name" value="TRIM45/56/19-like"/>
</dbReference>
<feature type="domain" description="RING-type" evidence="9">
    <location>
        <begin position="612"/>
        <end position="655"/>
    </location>
</feature>
<dbReference type="PROSITE" id="PS50119">
    <property type="entry name" value="ZF_BBOX"/>
    <property type="match status" value="3"/>
</dbReference>
<dbReference type="Pfam" id="PF00643">
    <property type="entry name" value="zf-B_box"/>
    <property type="match status" value="1"/>
</dbReference>
<dbReference type="Gene3D" id="2.120.10.30">
    <property type="entry name" value="TolB, C-terminal domain"/>
    <property type="match status" value="2"/>
</dbReference>
<feature type="domain" description="RING-type" evidence="9">
    <location>
        <begin position="16"/>
        <end position="59"/>
    </location>
</feature>
<keyword evidence="3" id="KW-0677">Repeat</keyword>
<evidence type="ECO:0000256" key="4">
    <source>
        <dbReference type="ARBA" id="ARBA00022771"/>
    </source>
</evidence>
<comment type="caution">
    <text evidence="11">The sequence shown here is derived from an EMBL/GenBank/DDBJ whole genome shotgun (WGS) entry which is preliminary data.</text>
</comment>
<dbReference type="Pfam" id="PF01436">
    <property type="entry name" value="NHL"/>
    <property type="match status" value="3"/>
</dbReference>
<dbReference type="InterPro" id="IPR000315">
    <property type="entry name" value="Znf_B-box"/>
</dbReference>
<evidence type="ECO:0000256" key="7">
    <source>
        <dbReference type="PROSITE-ProRule" id="PRU00504"/>
    </source>
</evidence>
<dbReference type="SUPFAM" id="SSF57850">
    <property type="entry name" value="RING/U-box"/>
    <property type="match status" value="2"/>
</dbReference>
<evidence type="ECO:0000259" key="9">
    <source>
        <dbReference type="PROSITE" id="PS50089"/>
    </source>
</evidence>
<organism evidence="11 12">
    <name type="scientific">Porites lobata</name>
    <dbReference type="NCBI Taxonomy" id="104759"/>
    <lineage>
        <taxon>Eukaryota</taxon>
        <taxon>Metazoa</taxon>
        <taxon>Cnidaria</taxon>
        <taxon>Anthozoa</taxon>
        <taxon>Hexacorallia</taxon>
        <taxon>Scleractinia</taxon>
        <taxon>Fungiina</taxon>
        <taxon>Poritidae</taxon>
        <taxon>Porites</taxon>
    </lineage>
</organism>
<dbReference type="SUPFAM" id="SSF57845">
    <property type="entry name" value="B-box zinc-binding domain"/>
    <property type="match status" value="1"/>
</dbReference>
<feature type="domain" description="B box-type" evidence="10">
    <location>
        <begin position="93"/>
        <end position="140"/>
    </location>
</feature>
<dbReference type="InterPro" id="IPR001258">
    <property type="entry name" value="NHL_repeat"/>
</dbReference>
<keyword evidence="5" id="KW-0862">Zinc</keyword>
<keyword evidence="8" id="KW-0175">Coiled coil</keyword>
<protein>
    <recommendedName>
        <fullName evidence="13">E3 ubiquitin-protein ligase TRIM71</fullName>
    </recommendedName>
</protein>
<dbReference type="Gene3D" id="3.30.40.10">
    <property type="entry name" value="Zinc/RING finger domain, C3HC4 (zinc finger)"/>
    <property type="match status" value="2"/>
</dbReference>
<keyword evidence="12" id="KW-1185">Reference proteome</keyword>
<evidence type="ECO:0008006" key="13">
    <source>
        <dbReference type="Google" id="ProtNLM"/>
    </source>
</evidence>
<dbReference type="Proteomes" id="UP001159405">
    <property type="component" value="Unassembled WGS sequence"/>
</dbReference>
<dbReference type="PANTHER" id="PTHR25462">
    <property type="entry name" value="BONUS, ISOFORM C-RELATED"/>
    <property type="match status" value="1"/>
</dbReference>
<dbReference type="InterPro" id="IPR013083">
    <property type="entry name" value="Znf_RING/FYVE/PHD"/>
</dbReference>
<dbReference type="InterPro" id="IPR017907">
    <property type="entry name" value="Znf_RING_CS"/>
</dbReference>
<feature type="repeat" description="NHL" evidence="7">
    <location>
        <begin position="278"/>
        <end position="321"/>
    </location>
</feature>
<dbReference type="Pfam" id="PF13445">
    <property type="entry name" value="zf-RING_UBOX"/>
    <property type="match status" value="2"/>
</dbReference>
<name>A0ABN8MYN0_9CNID</name>
<dbReference type="Gene3D" id="3.30.160.60">
    <property type="entry name" value="Classic Zinc Finger"/>
    <property type="match status" value="1"/>
</dbReference>
<evidence type="ECO:0000313" key="12">
    <source>
        <dbReference type="Proteomes" id="UP001159405"/>
    </source>
</evidence>
<evidence type="ECO:0000256" key="5">
    <source>
        <dbReference type="ARBA" id="ARBA00022833"/>
    </source>
</evidence>
<keyword evidence="2" id="KW-0479">Metal-binding</keyword>
<keyword evidence="4 6" id="KW-0863">Zinc-finger</keyword>
<dbReference type="PROSITE" id="PS00518">
    <property type="entry name" value="ZF_RING_1"/>
    <property type="match status" value="2"/>
</dbReference>
<evidence type="ECO:0000256" key="2">
    <source>
        <dbReference type="ARBA" id="ARBA00022723"/>
    </source>
</evidence>
<evidence type="ECO:0000259" key="10">
    <source>
        <dbReference type="PROSITE" id="PS50119"/>
    </source>
</evidence>
<evidence type="ECO:0000256" key="8">
    <source>
        <dbReference type="SAM" id="Coils"/>
    </source>
</evidence>
<accession>A0ABN8MYN0</accession>